<dbReference type="InterPro" id="IPR040283">
    <property type="entry name" value="DDB_G0292058-like"/>
</dbReference>
<dbReference type="PANTHER" id="PTHR31414">
    <property type="entry name" value="TRANSMEMBRANE PROTEIN DDB_G0292058"/>
    <property type="match status" value="1"/>
</dbReference>
<reference evidence="3 4" key="1">
    <citation type="journal article" date="2021" name="Comput. Struct. Biotechnol. J.">
        <title>De novo genome assembly of the potent medicinal plant Rehmannia glutinosa using nanopore technology.</title>
        <authorList>
            <person name="Ma L."/>
            <person name="Dong C."/>
            <person name="Song C."/>
            <person name="Wang X."/>
            <person name="Zheng X."/>
            <person name="Niu Y."/>
            <person name="Chen S."/>
            <person name="Feng W."/>
        </authorList>
    </citation>
    <scope>NUCLEOTIDE SEQUENCE [LARGE SCALE GENOMIC DNA]</scope>
    <source>
        <strain evidence="3">DH-2019</strain>
    </source>
</reference>
<keyword evidence="2" id="KW-0732">Signal</keyword>
<name>A0ABR0U7J8_REHGL</name>
<feature type="chain" id="PRO_5046341145" evidence="2">
    <location>
        <begin position="28"/>
        <end position="661"/>
    </location>
</feature>
<protein>
    <submittedName>
        <fullName evidence="3">Uncharacterized protein</fullName>
    </submittedName>
</protein>
<evidence type="ECO:0000256" key="2">
    <source>
        <dbReference type="SAM" id="SignalP"/>
    </source>
</evidence>
<feature type="transmembrane region" description="Helical" evidence="1">
    <location>
        <begin position="450"/>
        <end position="471"/>
    </location>
</feature>
<evidence type="ECO:0000313" key="3">
    <source>
        <dbReference type="EMBL" id="KAK6118367.1"/>
    </source>
</evidence>
<keyword evidence="1" id="KW-0812">Transmembrane</keyword>
<feature type="transmembrane region" description="Helical" evidence="1">
    <location>
        <begin position="135"/>
        <end position="159"/>
    </location>
</feature>
<gene>
    <name evidence="3" type="ORF">DH2020_047938</name>
</gene>
<feature type="transmembrane region" description="Helical" evidence="1">
    <location>
        <begin position="248"/>
        <end position="267"/>
    </location>
</feature>
<keyword evidence="4" id="KW-1185">Reference proteome</keyword>
<keyword evidence="1" id="KW-1133">Transmembrane helix</keyword>
<evidence type="ECO:0000313" key="4">
    <source>
        <dbReference type="Proteomes" id="UP001318860"/>
    </source>
</evidence>
<accession>A0ABR0U7J8</accession>
<dbReference type="EMBL" id="JABTTQ020003342">
    <property type="protein sequence ID" value="KAK6118367.1"/>
    <property type="molecule type" value="Genomic_DNA"/>
</dbReference>
<dbReference type="PANTHER" id="PTHR31414:SF15">
    <property type="entry name" value="PLASMA MEMBRANE FUSION PROTEIN"/>
    <property type="match status" value="1"/>
</dbReference>
<keyword evidence="1" id="KW-0472">Membrane</keyword>
<feature type="signal peptide" evidence="2">
    <location>
        <begin position="1"/>
        <end position="27"/>
    </location>
</feature>
<organism evidence="3 4">
    <name type="scientific">Rehmannia glutinosa</name>
    <name type="common">Chinese foxglove</name>
    <dbReference type="NCBI Taxonomy" id="99300"/>
    <lineage>
        <taxon>Eukaryota</taxon>
        <taxon>Viridiplantae</taxon>
        <taxon>Streptophyta</taxon>
        <taxon>Embryophyta</taxon>
        <taxon>Tracheophyta</taxon>
        <taxon>Spermatophyta</taxon>
        <taxon>Magnoliopsida</taxon>
        <taxon>eudicotyledons</taxon>
        <taxon>Gunneridae</taxon>
        <taxon>Pentapetalae</taxon>
        <taxon>asterids</taxon>
        <taxon>lamiids</taxon>
        <taxon>Lamiales</taxon>
        <taxon>Orobanchaceae</taxon>
        <taxon>Rehmannieae</taxon>
        <taxon>Rehmannia</taxon>
    </lineage>
</organism>
<feature type="transmembrane region" description="Helical" evidence="1">
    <location>
        <begin position="100"/>
        <end position="123"/>
    </location>
</feature>
<comment type="caution">
    <text evidence="3">The sequence shown here is derived from an EMBL/GenBank/DDBJ whole genome shotgun (WGS) entry which is preliminary data.</text>
</comment>
<sequence length="661" mass="73279">MLCFIRSLLFFLVTTCLLISSLPSTFSSPQTLQTSEKSSTERLFADNSSTEQQVDSNILVLAPRKTYRKDPLNGFKRYTGGWNISNHHYWASVGYTAVPFFVIAVIWFATFGLCLSLICLCYCCCRRETYGYSRIAYALSLIFLIFFTIVAIIGCIVLYTGQGKFHTSTINTLEYVVHQADATSENLRNVSEYLSAAKQINMIGQVSLPPNVQTDVDQMQTNLDSSANTLATKTEKNSKDIKNLIESVRLALIILSVAMLLLTFLGFGDTCVAMNQWVQNPTAHTALDDILPCVDKATAQDTLNKSKEVTSQLVNLINTVISNVSNINFAPNFVPLYYNQSGPLLPSLCNPFNPDLTDRACAPGEVDLTNATQVWSGYVCQTSPNGICVTTGRLNPTLYSQMAASVNLSYGLYEYGPFLVALEDCTFVQQTFLDIEATYCPGLRKYSERIYVGLVMVATAVMLSLVFWVIYGRERRHRVYTKEHMLKGEGEEGFEEEAQSLDMTENGAELEAETLISFSLANLLQPYQFGGQEDSSSPISSCSIHWASTIPNGFCNFGIMGNYSIKNDTAHIEMNLDDSTNDTTKFSSLNFHCSSAKSPWLRGAAEIDRRGDVDLSMENLTDGVGDGVLEKFRGVELHNGAERWKAGKTRVDDLLEDVAID</sequence>
<dbReference type="Proteomes" id="UP001318860">
    <property type="component" value="Unassembled WGS sequence"/>
</dbReference>
<proteinExistence type="predicted"/>
<evidence type="ECO:0000256" key="1">
    <source>
        <dbReference type="SAM" id="Phobius"/>
    </source>
</evidence>